<reference evidence="14" key="1">
    <citation type="journal article" date="2019" name="Int. J. Syst. Evol. Microbiol.">
        <title>The Global Catalogue of Microorganisms (GCM) 10K type strain sequencing project: providing services to taxonomists for standard genome sequencing and annotation.</title>
        <authorList>
            <consortium name="The Broad Institute Genomics Platform"/>
            <consortium name="The Broad Institute Genome Sequencing Center for Infectious Disease"/>
            <person name="Wu L."/>
            <person name="Ma J."/>
        </authorList>
    </citation>
    <scope>NUCLEOTIDE SEQUENCE [LARGE SCALE GENOMIC DNA]</scope>
    <source>
        <strain evidence="14">CCM 7435</strain>
    </source>
</reference>
<dbReference type="PRINTS" id="PR01736">
    <property type="entry name" value="PHPHTRNFRASE"/>
</dbReference>
<dbReference type="InterPro" id="IPR036637">
    <property type="entry name" value="Phosphohistidine_dom_sf"/>
</dbReference>
<evidence type="ECO:0000256" key="9">
    <source>
        <dbReference type="SAM" id="MobiDB-lite"/>
    </source>
</evidence>
<dbReference type="SUPFAM" id="SSF47831">
    <property type="entry name" value="Enzyme I of the PEP:sugar phosphotransferase system HPr-binding (sub)domain"/>
    <property type="match status" value="1"/>
</dbReference>
<dbReference type="InterPro" id="IPR040442">
    <property type="entry name" value="Pyrv_kinase-like_dom_sf"/>
</dbReference>
<dbReference type="RefSeq" id="WP_378295617.1">
    <property type="nucleotide sequence ID" value="NZ_JBHUHD010000001.1"/>
</dbReference>
<accession>A0ABW4YTC9</accession>
<dbReference type="Gene3D" id="1.10.274.10">
    <property type="entry name" value="PtsI, HPr-binding domain"/>
    <property type="match status" value="1"/>
</dbReference>
<dbReference type="SUPFAM" id="SSF51621">
    <property type="entry name" value="Phosphoenolpyruvate/pyruvate domain"/>
    <property type="match status" value="1"/>
</dbReference>
<evidence type="ECO:0000313" key="13">
    <source>
        <dbReference type="EMBL" id="MFD2139377.1"/>
    </source>
</evidence>
<dbReference type="Gene3D" id="3.20.20.60">
    <property type="entry name" value="Phosphoenolpyruvate-binding domains"/>
    <property type="match status" value="1"/>
</dbReference>
<evidence type="ECO:0000256" key="6">
    <source>
        <dbReference type="ARBA" id="ARBA00022777"/>
    </source>
</evidence>
<gene>
    <name evidence="13" type="ORF">ACFSNC_03105</name>
</gene>
<dbReference type="InterPro" id="IPR008731">
    <property type="entry name" value="PTS_EIN"/>
</dbReference>
<evidence type="ECO:0000256" key="3">
    <source>
        <dbReference type="ARBA" id="ARBA00016544"/>
    </source>
</evidence>
<feature type="region of interest" description="Disordered" evidence="9">
    <location>
        <begin position="1"/>
        <end position="21"/>
    </location>
</feature>
<feature type="region of interest" description="Disordered" evidence="9">
    <location>
        <begin position="241"/>
        <end position="298"/>
    </location>
</feature>
<dbReference type="InterPro" id="IPR008279">
    <property type="entry name" value="PEP-util_enz_mobile_dom"/>
</dbReference>
<evidence type="ECO:0000256" key="8">
    <source>
        <dbReference type="ARBA" id="ARBA00033235"/>
    </source>
</evidence>
<dbReference type="Pfam" id="PF02896">
    <property type="entry name" value="PEP-utilizers_C"/>
    <property type="match status" value="1"/>
</dbReference>
<dbReference type="Proteomes" id="UP001597299">
    <property type="component" value="Unassembled WGS sequence"/>
</dbReference>
<dbReference type="Pfam" id="PF00391">
    <property type="entry name" value="PEP-utilizers"/>
    <property type="match status" value="1"/>
</dbReference>
<dbReference type="EMBL" id="JBHUHD010000001">
    <property type="protein sequence ID" value="MFD2139377.1"/>
    <property type="molecule type" value="Genomic_DNA"/>
</dbReference>
<organism evidence="13 14">
    <name type="scientific">Ancylobacter oerskovii</name>
    <dbReference type="NCBI Taxonomy" id="459519"/>
    <lineage>
        <taxon>Bacteria</taxon>
        <taxon>Pseudomonadati</taxon>
        <taxon>Pseudomonadota</taxon>
        <taxon>Alphaproteobacteria</taxon>
        <taxon>Hyphomicrobiales</taxon>
        <taxon>Xanthobacteraceae</taxon>
        <taxon>Ancylobacter</taxon>
    </lineage>
</organism>
<feature type="domain" description="PEP-utilising enzyme C-terminal" evidence="11">
    <location>
        <begin position="302"/>
        <end position="565"/>
    </location>
</feature>
<proteinExistence type="inferred from homology"/>
<evidence type="ECO:0000259" key="12">
    <source>
        <dbReference type="Pfam" id="PF05524"/>
    </source>
</evidence>
<dbReference type="Pfam" id="PF05524">
    <property type="entry name" value="PEP-utilisers_N"/>
    <property type="match status" value="1"/>
</dbReference>
<keyword evidence="5" id="KW-0479">Metal-binding</keyword>
<protein>
    <recommendedName>
        <fullName evidence="3">Phosphoenolpyruvate-protein phosphotransferase</fullName>
    </recommendedName>
    <alternativeName>
        <fullName evidence="8">Phosphotransferase system, enzyme I</fullName>
    </alternativeName>
</protein>
<keyword evidence="7" id="KW-0460">Magnesium</keyword>
<keyword evidence="14" id="KW-1185">Reference proteome</keyword>
<dbReference type="InterPro" id="IPR015813">
    <property type="entry name" value="Pyrv/PenolPyrv_kinase-like_dom"/>
</dbReference>
<sequence>MAAPMVARMAGPRELTGKAASPGRALGPAFRAPAPAALPAPAGEDARAALAAALARAVEELRGLAAGADPQSAAVLDFQIEMLLDPEMVEPALRRLAAGDGAALAWAGAMDAHIRTLAADAVPAATNPAGEDAFAARAADLADLKQRVLDGLAGRSRADFPEAAIYVGEDMPPSVFLAHDWSKGGGIALAAGSTVSHVAMLARARGVPMVIGLGTLAVEEGEWLRVDGEAGLVLRGQIAGDEGAIRPDPPAADAPNASPPAGSGPLLSLSPAGRGSKGSVPPDAPSPGPSADRPAGPSIPFRLEANINSLADLDAVDPASIDGIGLVRTEFLFLSAAEALSEERHVESYRRILARVPGRPVRLRLLDLGGDKALPGLVEGGPGSLLGERGIRFLLAHPDLARLQARAILRVAAEGEVGVLLPMVTLPQEVAAVARLFEEEAVALARLGVPVRCPPLGIMVEVPATALTLDLFADAAFFSVGTNDLMQYLSAAARDNPAVAPLNAGSETALFRLLAQISAAARSLGKPVAICGDLAGDPEAVARLVALGFGDFSVAPSRLSALRALACPPVPVEG</sequence>
<comment type="caution">
    <text evidence="13">The sequence shown here is derived from an EMBL/GenBank/DDBJ whole genome shotgun (WGS) entry which is preliminary data.</text>
</comment>
<keyword evidence="4" id="KW-0808">Transferase</keyword>
<evidence type="ECO:0000256" key="5">
    <source>
        <dbReference type="ARBA" id="ARBA00022723"/>
    </source>
</evidence>
<evidence type="ECO:0000313" key="14">
    <source>
        <dbReference type="Proteomes" id="UP001597299"/>
    </source>
</evidence>
<comment type="cofactor">
    <cofactor evidence="1">
        <name>Mg(2+)</name>
        <dbReference type="ChEBI" id="CHEBI:18420"/>
    </cofactor>
</comment>
<feature type="compositionally biased region" description="Low complexity" evidence="9">
    <location>
        <begin position="289"/>
        <end position="298"/>
    </location>
</feature>
<name>A0ABW4YTC9_9HYPH</name>
<dbReference type="PANTHER" id="PTHR46244:SF3">
    <property type="entry name" value="PHOSPHOENOLPYRUVATE-PROTEIN PHOSPHOTRANSFERASE"/>
    <property type="match status" value="1"/>
</dbReference>
<comment type="similarity">
    <text evidence="2">Belongs to the PEP-utilizing enzyme family.</text>
</comment>
<dbReference type="SUPFAM" id="SSF52009">
    <property type="entry name" value="Phosphohistidine domain"/>
    <property type="match status" value="1"/>
</dbReference>
<keyword evidence="6" id="KW-0418">Kinase</keyword>
<feature type="domain" description="PEP-utilising enzyme mobile" evidence="10">
    <location>
        <begin position="160"/>
        <end position="231"/>
    </location>
</feature>
<evidence type="ECO:0000256" key="1">
    <source>
        <dbReference type="ARBA" id="ARBA00001946"/>
    </source>
</evidence>
<dbReference type="PANTHER" id="PTHR46244">
    <property type="entry name" value="PHOSPHOENOLPYRUVATE-PROTEIN PHOSPHOTRANSFERASE"/>
    <property type="match status" value="1"/>
</dbReference>
<feature type="compositionally biased region" description="Low complexity" evidence="9">
    <location>
        <begin position="253"/>
        <end position="265"/>
    </location>
</feature>
<feature type="domain" description="Phosphotransferase system enzyme I N-terminal" evidence="12">
    <location>
        <begin position="16"/>
        <end position="119"/>
    </location>
</feature>
<dbReference type="InterPro" id="IPR036618">
    <property type="entry name" value="PtsI_HPr-bd_sf"/>
</dbReference>
<dbReference type="Gene3D" id="3.50.30.10">
    <property type="entry name" value="Phosphohistidine domain"/>
    <property type="match status" value="1"/>
</dbReference>
<dbReference type="InterPro" id="IPR050499">
    <property type="entry name" value="PEP-utilizing_PTS_enzyme"/>
</dbReference>
<evidence type="ECO:0000259" key="11">
    <source>
        <dbReference type="Pfam" id="PF02896"/>
    </source>
</evidence>
<evidence type="ECO:0000259" key="10">
    <source>
        <dbReference type="Pfam" id="PF00391"/>
    </source>
</evidence>
<dbReference type="InterPro" id="IPR000121">
    <property type="entry name" value="PEP_util_C"/>
</dbReference>
<evidence type="ECO:0000256" key="4">
    <source>
        <dbReference type="ARBA" id="ARBA00022679"/>
    </source>
</evidence>
<evidence type="ECO:0000256" key="7">
    <source>
        <dbReference type="ARBA" id="ARBA00022842"/>
    </source>
</evidence>
<evidence type="ECO:0000256" key="2">
    <source>
        <dbReference type="ARBA" id="ARBA00007837"/>
    </source>
</evidence>